<evidence type="ECO:0000313" key="2">
    <source>
        <dbReference type="EMBL" id="MBN7799189.1"/>
    </source>
</evidence>
<dbReference type="GO" id="GO:0008703">
    <property type="term" value="F:5-amino-6-(5-phosphoribosylamino)uracil reductase activity"/>
    <property type="evidence" value="ECO:0007669"/>
    <property type="project" value="InterPro"/>
</dbReference>
<organism evidence="2 3">
    <name type="scientific">Parahaliea mediterranea</name>
    <dbReference type="NCBI Taxonomy" id="651086"/>
    <lineage>
        <taxon>Bacteria</taxon>
        <taxon>Pseudomonadati</taxon>
        <taxon>Pseudomonadota</taxon>
        <taxon>Gammaproteobacteria</taxon>
        <taxon>Cellvibrionales</taxon>
        <taxon>Halieaceae</taxon>
        <taxon>Parahaliea</taxon>
    </lineage>
</organism>
<dbReference type="Gene3D" id="3.40.430.10">
    <property type="entry name" value="Dihydrofolate Reductase, subunit A"/>
    <property type="match status" value="1"/>
</dbReference>
<dbReference type="InterPro" id="IPR002734">
    <property type="entry name" value="RibDG_C"/>
</dbReference>
<dbReference type="InterPro" id="IPR050765">
    <property type="entry name" value="Riboflavin_Biosynth_HTPR"/>
</dbReference>
<dbReference type="PANTHER" id="PTHR38011:SF11">
    <property type="entry name" value="2,5-DIAMINO-6-RIBOSYLAMINO-4(3H)-PYRIMIDINONE 5'-PHOSPHATE REDUCTASE"/>
    <property type="match status" value="1"/>
</dbReference>
<comment type="caution">
    <text evidence="2">The sequence shown here is derived from an EMBL/GenBank/DDBJ whole genome shotgun (WGS) entry which is preliminary data.</text>
</comment>
<dbReference type="SUPFAM" id="SSF53597">
    <property type="entry name" value="Dihydrofolate reductase-like"/>
    <property type="match status" value="1"/>
</dbReference>
<accession>A0A939DIZ8</accession>
<sequence length="173" mass="19171">MSELVYYVASSLDGFIAHVNGAIDGFEWDDEVVSDFFEDQKKFGTVLMGRKTYDVGLKEGKTSPYPDMHQIVFSKTMKESPDAAVELVNSDPVSYVKKLKSEKEKPIWICGGSDIATQLVKAKLIDKIVIKLNPVVFGAGIPLFGSVPKHISLELIDQKRYGCGIVFNSYDVV</sequence>
<feature type="domain" description="Bacterial bifunctional deaminase-reductase C-terminal" evidence="1">
    <location>
        <begin position="6"/>
        <end position="167"/>
    </location>
</feature>
<evidence type="ECO:0000313" key="3">
    <source>
        <dbReference type="Proteomes" id="UP000664303"/>
    </source>
</evidence>
<evidence type="ECO:0000259" key="1">
    <source>
        <dbReference type="Pfam" id="PF01872"/>
    </source>
</evidence>
<dbReference type="AlphaFoldDB" id="A0A939DIZ8"/>
<dbReference type="PANTHER" id="PTHR38011">
    <property type="entry name" value="DIHYDROFOLATE REDUCTASE FAMILY PROTEIN (AFU_ORTHOLOGUE AFUA_8G06820)"/>
    <property type="match status" value="1"/>
</dbReference>
<reference evidence="2" key="1">
    <citation type="submission" date="2021-02" db="EMBL/GenBank/DDBJ databases">
        <title>PHA producing bacteria isolated from coastal sediment in Guangdong, Shenzhen.</title>
        <authorList>
            <person name="Zheng W."/>
            <person name="Yu S."/>
            <person name="Huang Y."/>
        </authorList>
    </citation>
    <scope>NUCLEOTIDE SEQUENCE</scope>
    <source>
        <strain evidence="2">TN14-10</strain>
    </source>
</reference>
<dbReference type="RefSeq" id="WP_206562634.1">
    <property type="nucleotide sequence ID" value="NZ_JAFKCZ010000028.1"/>
</dbReference>
<dbReference type="Proteomes" id="UP000664303">
    <property type="component" value="Unassembled WGS sequence"/>
</dbReference>
<proteinExistence type="predicted"/>
<dbReference type="EMBL" id="JAFKCZ010000028">
    <property type="protein sequence ID" value="MBN7799189.1"/>
    <property type="molecule type" value="Genomic_DNA"/>
</dbReference>
<dbReference type="GO" id="GO:0009231">
    <property type="term" value="P:riboflavin biosynthetic process"/>
    <property type="evidence" value="ECO:0007669"/>
    <property type="project" value="InterPro"/>
</dbReference>
<name>A0A939DIZ8_9GAMM</name>
<dbReference type="InterPro" id="IPR024072">
    <property type="entry name" value="DHFR-like_dom_sf"/>
</dbReference>
<dbReference type="Pfam" id="PF01872">
    <property type="entry name" value="RibD_C"/>
    <property type="match status" value="1"/>
</dbReference>
<protein>
    <submittedName>
        <fullName evidence="2">Dihydrofolate reductase</fullName>
    </submittedName>
</protein>
<gene>
    <name evidence="2" type="ORF">JYP50_21505</name>
</gene>
<keyword evidence="3" id="KW-1185">Reference proteome</keyword>